<dbReference type="AlphaFoldDB" id="A0A8J8SM32"/>
<dbReference type="Gene3D" id="3.20.20.140">
    <property type="entry name" value="Metal-dependent hydrolases"/>
    <property type="match status" value="1"/>
</dbReference>
<feature type="domain" description="Amidohydrolase-related" evidence="1">
    <location>
        <begin position="82"/>
        <end position="352"/>
    </location>
</feature>
<dbReference type="Proteomes" id="UP000679284">
    <property type="component" value="Plasmid unnamed1"/>
</dbReference>
<keyword evidence="3" id="KW-1185">Reference proteome</keyword>
<dbReference type="InterPro" id="IPR032466">
    <property type="entry name" value="Metal_Hydrolase"/>
</dbReference>
<organism evidence="2 3">
    <name type="scientific">Falsirhodobacter algicola</name>
    <dbReference type="NCBI Taxonomy" id="2692330"/>
    <lineage>
        <taxon>Bacteria</taxon>
        <taxon>Pseudomonadati</taxon>
        <taxon>Pseudomonadota</taxon>
        <taxon>Alphaproteobacteria</taxon>
        <taxon>Rhodobacterales</taxon>
        <taxon>Paracoccaceae</taxon>
        <taxon>Falsirhodobacter</taxon>
    </lineage>
</organism>
<evidence type="ECO:0000259" key="1">
    <source>
        <dbReference type="Pfam" id="PF01979"/>
    </source>
</evidence>
<keyword evidence="2" id="KW-0614">Plasmid</keyword>
<evidence type="ECO:0000313" key="3">
    <source>
        <dbReference type="Proteomes" id="UP000679284"/>
    </source>
</evidence>
<dbReference type="SUPFAM" id="SSF51338">
    <property type="entry name" value="Composite domain of metallo-dependent hydrolases"/>
    <property type="match status" value="1"/>
</dbReference>
<accession>A0A8J8SM32</accession>
<name>A0A8J8SM32_9RHOB</name>
<dbReference type="Pfam" id="PF01979">
    <property type="entry name" value="Amidohydro_1"/>
    <property type="match status" value="1"/>
</dbReference>
<dbReference type="SUPFAM" id="SSF51556">
    <property type="entry name" value="Metallo-dependent hydrolases"/>
    <property type="match status" value="1"/>
</dbReference>
<dbReference type="PANTHER" id="PTHR43135:SF3">
    <property type="entry name" value="ALPHA-D-RIBOSE 1-METHYLPHOSPHONATE 5-TRIPHOSPHATE DIPHOSPHATASE"/>
    <property type="match status" value="1"/>
</dbReference>
<dbReference type="NCBIfam" id="NF011984">
    <property type="entry name" value="PRK15446.1-5"/>
    <property type="match status" value="1"/>
</dbReference>
<dbReference type="EMBL" id="CP047290">
    <property type="protein sequence ID" value="QUS37001.1"/>
    <property type="molecule type" value="Genomic_DNA"/>
</dbReference>
<dbReference type="KEGG" id="fap:GR316_11440"/>
<dbReference type="GO" id="GO:0019700">
    <property type="term" value="P:organic phosphonate catabolic process"/>
    <property type="evidence" value="ECO:0007669"/>
    <property type="project" value="InterPro"/>
</dbReference>
<dbReference type="InterPro" id="IPR051781">
    <property type="entry name" value="Metallo-dep_Hydrolase"/>
</dbReference>
<dbReference type="RefSeq" id="WP_211785280.1">
    <property type="nucleotide sequence ID" value="NZ_CP047290.1"/>
</dbReference>
<dbReference type="NCBIfam" id="NF011990">
    <property type="entry name" value="PRK15446.2-6"/>
    <property type="match status" value="1"/>
</dbReference>
<dbReference type="NCBIfam" id="TIGR02318">
    <property type="entry name" value="phosphono_phnM"/>
    <property type="match status" value="1"/>
</dbReference>
<dbReference type="InterPro" id="IPR012696">
    <property type="entry name" value="PhnM"/>
</dbReference>
<reference evidence="2" key="1">
    <citation type="submission" date="2020-01" db="EMBL/GenBank/DDBJ databases">
        <authorList>
            <person name="Yang Y."/>
            <person name="Kwon Y.M."/>
        </authorList>
    </citation>
    <scope>NUCLEOTIDE SEQUENCE</scope>
    <source>
        <strain evidence="2">PG104</strain>
        <plasmid evidence="2">unnamed1</plasmid>
    </source>
</reference>
<dbReference type="NCBIfam" id="NF011987">
    <property type="entry name" value="PRK15446.2-3"/>
    <property type="match status" value="1"/>
</dbReference>
<evidence type="ECO:0000313" key="2">
    <source>
        <dbReference type="EMBL" id="QUS37001.1"/>
    </source>
</evidence>
<protein>
    <submittedName>
        <fullName evidence="2">Alpha-D-ribose 1-methylphosphonate 5-triphosphate diphosphatase</fullName>
        <ecNumber evidence="2">3.6.1.63</ecNumber>
    </submittedName>
</protein>
<dbReference type="PIRSF" id="PIRSF038971">
    <property type="entry name" value="PhnM"/>
    <property type="match status" value="1"/>
</dbReference>
<dbReference type="PANTHER" id="PTHR43135">
    <property type="entry name" value="ALPHA-D-RIBOSE 1-METHYLPHOSPHONATE 5-TRIPHOSPHATE DIPHOSPHATASE"/>
    <property type="match status" value="1"/>
</dbReference>
<dbReference type="EC" id="3.6.1.63" evidence="2"/>
<proteinExistence type="predicted"/>
<keyword evidence="2" id="KW-0378">Hydrolase</keyword>
<dbReference type="InterPro" id="IPR011059">
    <property type="entry name" value="Metal-dep_hydrolase_composite"/>
</dbReference>
<geneLocation type="plasmid" evidence="2 3">
    <name>unnamed1</name>
</geneLocation>
<gene>
    <name evidence="2" type="ORF">GR316_11440</name>
</gene>
<sequence>MTDIVLTNARLVLEHEVRPGAIVIRDGHIAEIGAPARSGVDMGGDLLAPGLIELHTDNLERHIQPRPGVDWPHAAAIIAHDAELAGTGITTVFDALRVGSILGTDHDRYARSMAREILQMRPHLRISHRIHLRAEICSETLAEELDEFGPEDGIGIVSLMDHTPGQRQFRDMEAYARYSMGKRGMSREVFEERCAQLIALHARYGALHEAAAVAAANRWGAVLASHDDTTAAHVAVSAAHGIRLAEFPTTLEAAAANRAAGIRNIMGAPNLIRGGSHSGNIAAGDLAEAGLLDIVSSDYVPAALLLAAFRLGALWGDVARGIGTVTAAPAAATGLSDRGRLAPGLRADLIRIAMPGGQPLLRETWVQGRRVA</sequence>
<dbReference type="GO" id="GO:0016810">
    <property type="term" value="F:hydrolase activity, acting on carbon-nitrogen (but not peptide) bonds"/>
    <property type="evidence" value="ECO:0007669"/>
    <property type="project" value="InterPro"/>
</dbReference>
<dbReference type="InterPro" id="IPR006680">
    <property type="entry name" value="Amidohydro-rel"/>
</dbReference>